<feature type="domain" description="Sulfatase N-terminal" evidence="3">
    <location>
        <begin position="38"/>
        <end position="410"/>
    </location>
</feature>
<dbReference type="InterPro" id="IPR052701">
    <property type="entry name" value="GAG_Ulvan_Degrading_Sulfatases"/>
</dbReference>
<comment type="caution">
    <text evidence="4">The sequence shown here is derived from an EMBL/GenBank/DDBJ whole genome shotgun (WGS) entry which is preliminary data.</text>
</comment>
<gene>
    <name evidence="4" type="ORF">EVA_17929</name>
</gene>
<comment type="similarity">
    <text evidence="1">Belongs to the sulfatase family.</text>
</comment>
<dbReference type="PANTHER" id="PTHR43751:SF6">
    <property type="entry name" value="N-ACETYLGALACTOSAMINE-6-O-SULFATASE"/>
    <property type="match status" value="1"/>
</dbReference>
<dbReference type="SUPFAM" id="SSF53649">
    <property type="entry name" value="Alkaline phosphatase-like"/>
    <property type="match status" value="1"/>
</dbReference>
<dbReference type="EMBL" id="AMCI01006661">
    <property type="protein sequence ID" value="EJW93961.1"/>
    <property type="molecule type" value="Genomic_DNA"/>
</dbReference>
<dbReference type="PANTHER" id="PTHR43751">
    <property type="entry name" value="SULFATASE"/>
    <property type="match status" value="1"/>
</dbReference>
<dbReference type="Gene3D" id="3.30.1120.10">
    <property type="match status" value="1"/>
</dbReference>
<keyword evidence="2" id="KW-0378">Hydrolase</keyword>
<reference evidence="4" key="1">
    <citation type="journal article" date="2012" name="PLoS ONE">
        <title>Gene sets for utilization of primary and secondary nutrition supplies in the distal gut of endangered iberian lynx.</title>
        <authorList>
            <person name="Alcaide M."/>
            <person name="Messina E."/>
            <person name="Richter M."/>
            <person name="Bargiela R."/>
            <person name="Peplies J."/>
            <person name="Huws S.A."/>
            <person name="Newbold C.J."/>
            <person name="Golyshin P.N."/>
            <person name="Simon M.A."/>
            <person name="Lopez G."/>
            <person name="Yakimov M.M."/>
            <person name="Ferrer M."/>
        </authorList>
    </citation>
    <scope>NUCLEOTIDE SEQUENCE</scope>
</reference>
<dbReference type="Pfam" id="PF00884">
    <property type="entry name" value="Sulfatase"/>
    <property type="match status" value="1"/>
</dbReference>
<protein>
    <submittedName>
        <fullName evidence="4">Arylsulphatase A</fullName>
    </submittedName>
</protein>
<dbReference type="InterPro" id="IPR024607">
    <property type="entry name" value="Sulfatase_CS"/>
</dbReference>
<dbReference type="Gene3D" id="3.40.720.10">
    <property type="entry name" value="Alkaline Phosphatase, subunit A"/>
    <property type="match status" value="1"/>
</dbReference>
<evidence type="ECO:0000259" key="3">
    <source>
        <dbReference type="Pfam" id="PF00884"/>
    </source>
</evidence>
<accession>J9FGB4</accession>
<dbReference type="PROSITE" id="PS00149">
    <property type="entry name" value="SULFATASE_2"/>
    <property type="match status" value="1"/>
</dbReference>
<name>J9FGB4_9ZZZZ</name>
<sequence>MKNNYLAYSLLVPALFGALKAEAAEPKNNKPVNQREQPNVIIILADDLGYGDLQCYGAKNVETPNVNRLAAEGIRFTNAHAIAATSTPSRYSILTGEYAWRRPDTDVAPGDVRMIVRPEQYTIADVFKNAGYKTCAIGKWHLGLGDETGKQDWNAPLAAHLGDIGFDYHYIMAATADRVPCVFIEDGKVANYDPSAPIEVSYKRNFPGEPTGKANPELLYNLKSSHGHNQSIVNGIGRIGFMKGGGKALWKDENIADSITAHAIDFIKEHQNEPFFMYYATNDVHVPRFPHPRFRGKTNMGLRGEAILQFDWAVGQLMDTLEELGIADNTLIILSSDNGAIVDDGYADQAEELLNGHKPSGPWRGNKYSAFEGGTAVPVIVHWPKRIKEGKESDVLLSQIDWMASLGALVNAKLPKGSAPDSYNRLDNLLGTDETDRPWVLELAANHTLSVRTKDWKYIEPNDGPKMIPWGPKVETGNLSTPQLYDMKNDPQETVNVAAEHPELVYEMQNILRHARANKLTLK</sequence>
<dbReference type="AlphaFoldDB" id="J9FGB4"/>
<evidence type="ECO:0000313" key="4">
    <source>
        <dbReference type="EMBL" id="EJW93961.1"/>
    </source>
</evidence>
<dbReference type="PROSITE" id="PS00523">
    <property type="entry name" value="SULFATASE_1"/>
    <property type="match status" value="1"/>
</dbReference>
<evidence type="ECO:0000256" key="1">
    <source>
        <dbReference type="ARBA" id="ARBA00008779"/>
    </source>
</evidence>
<dbReference type="GO" id="GO:0016787">
    <property type="term" value="F:hydrolase activity"/>
    <property type="evidence" value="ECO:0007669"/>
    <property type="project" value="UniProtKB-KW"/>
</dbReference>
<dbReference type="InterPro" id="IPR000917">
    <property type="entry name" value="Sulfatase_N"/>
</dbReference>
<dbReference type="InterPro" id="IPR017850">
    <property type="entry name" value="Alkaline_phosphatase_core_sf"/>
</dbReference>
<organism evidence="4">
    <name type="scientific">gut metagenome</name>
    <dbReference type="NCBI Taxonomy" id="749906"/>
    <lineage>
        <taxon>unclassified sequences</taxon>
        <taxon>metagenomes</taxon>
        <taxon>organismal metagenomes</taxon>
    </lineage>
</organism>
<dbReference type="CDD" id="cd16143">
    <property type="entry name" value="ARS_like"/>
    <property type="match status" value="1"/>
</dbReference>
<evidence type="ECO:0000256" key="2">
    <source>
        <dbReference type="ARBA" id="ARBA00022801"/>
    </source>
</evidence>
<proteinExistence type="inferred from homology"/>